<dbReference type="InterPro" id="IPR016161">
    <property type="entry name" value="Ald_DH/histidinol_DH"/>
</dbReference>
<reference evidence="6" key="1">
    <citation type="journal article" date="2019" name="Int. J. Syst. Evol. Microbiol.">
        <title>The Global Catalogue of Microorganisms (GCM) 10K type strain sequencing project: providing services to taxonomists for standard genome sequencing and annotation.</title>
        <authorList>
            <consortium name="The Broad Institute Genomics Platform"/>
            <consortium name="The Broad Institute Genome Sequencing Center for Infectious Disease"/>
            <person name="Wu L."/>
            <person name="Ma J."/>
        </authorList>
    </citation>
    <scope>NUCLEOTIDE SEQUENCE [LARGE SCALE GENOMIC DNA]</scope>
    <source>
        <strain evidence="6">JCM 30742</strain>
    </source>
</reference>
<sequence length="488" mass="50716">MPAATAAAAHETVRGLTLKAGHLIGGQLVDGTVPATVTAPWDHGLAVEYNQVTVDDVAQAVTAARNAFRTLRQAGGQPKAWLLALADRIAAEQEDFATLICFENGKLQPAARAEVAGSVSSLRYWATLEPAEEVIDSSPDHETRLVRSPLGVVAAITPFNMPLLMMVNKIGAALVAGNTVVCKPSPHTPLTALHLARVASDVAPPGVINIVCGGDDAGPALTASDGVDMVTFTGSVGVGKAIMATAAGTLKRVQLELGGNDPAIVFADADLDDVVPKIFQAAFGSSGQACVAVKRVYAHHGITDEVVRRLAELARASRPGTPYTDGATMPTLTTRAQYETMHRLLGDSRQRGAEIAFEGFSTDNGGFFAQPTIVAGLGSGAPLVEEEQFSPILPVIPFAATGEVVEAVNRSRFGLGATVWTADSATAQYLMEQLETGMVWVNGLGRPNPAVPFGGAKESGVGREGGQPGLDAFAELKSVTFYSKDLGA</sequence>
<proteinExistence type="inferred from homology"/>
<dbReference type="InterPro" id="IPR016162">
    <property type="entry name" value="Ald_DH_N"/>
</dbReference>
<dbReference type="SUPFAM" id="SSF53720">
    <property type="entry name" value="ALDH-like"/>
    <property type="match status" value="1"/>
</dbReference>
<evidence type="ECO:0000259" key="4">
    <source>
        <dbReference type="Pfam" id="PF00171"/>
    </source>
</evidence>
<evidence type="ECO:0000256" key="1">
    <source>
        <dbReference type="ARBA" id="ARBA00023002"/>
    </source>
</evidence>
<feature type="active site" evidence="2">
    <location>
        <position position="256"/>
    </location>
</feature>
<evidence type="ECO:0000256" key="3">
    <source>
        <dbReference type="RuleBase" id="RU003345"/>
    </source>
</evidence>
<keyword evidence="6" id="KW-1185">Reference proteome</keyword>
<dbReference type="PROSITE" id="PS00070">
    <property type="entry name" value="ALDEHYDE_DEHYDR_CYS"/>
    <property type="match status" value="1"/>
</dbReference>
<gene>
    <name evidence="5" type="ORF">GCM10023081_14250</name>
</gene>
<dbReference type="Pfam" id="PF00171">
    <property type="entry name" value="Aldedh"/>
    <property type="match status" value="1"/>
</dbReference>
<dbReference type="InterPro" id="IPR016160">
    <property type="entry name" value="Ald_DH_CS_CYS"/>
</dbReference>
<keyword evidence="1 3" id="KW-0560">Oxidoreductase</keyword>
<comment type="similarity">
    <text evidence="3">Belongs to the aldehyde dehydrogenase family.</text>
</comment>
<dbReference type="Proteomes" id="UP001500752">
    <property type="component" value="Unassembled WGS sequence"/>
</dbReference>
<evidence type="ECO:0000313" key="5">
    <source>
        <dbReference type="EMBL" id="GAA3677108.1"/>
    </source>
</evidence>
<dbReference type="Gene3D" id="3.40.605.10">
    <property type="entry name" value="Aldehyde Dehydrogenase, Chain A, domain 1"/>
    <property type="match status" value="1"/>
</dbReference>
<evidence type="ECO:0000256" key="2">
    <source>
        <dbReference type="PROSITE-ProRule" id="PRU10007"/>
    </source>
</evidence>
<dbReference type="InterPro" id="IPR029510">
    <property type="entry name" value="Ald_DH_CS_GLU"/>
</dbReference>
<dbReference type="InterPro" id="IPR016163">
    <property type="entry name" value="Ald_DH_C"/>
</dbReference>
<feature type="domain" description="Aldehyde dehydrogenase" evidence="4">
    <location>
        <begin position="36"/>
        <end position="479"/>
    </location>
</feature>
<dbReference type="PROSITE" id="PS00687">
    <property type="entry name" value="ALDEHYDE_DEHYDR_GLU"/>
    <property type="match status" value="1"/>
</dbReference>
<dbReference type="RefSeq" id="WP_345149602.1">
    <property type="nucleotide sequence ID" value="NZ_BAABEO010000009.1"/>
</dbReference>
<dbReference type="Gene3D" id="3.40.309.10">
    <property type="entry name" value="Aldehyde Dehydrogenase, Chain A, domain 2"/>
    <property type="match status" value="1"/>
</dbReference>
<organism evidence="5 6">
    <name type="scientific">Arthrobacter ginkgonis</name>
    <dbReference type="NCBI Taxonomy" id="1630594"/>
    <lineage>
        <taxon>Bacteria</taxon>
        <taxon>Bacillati</taxon>
        <taxon>Actinomycetota</taxon>
        <taxon>Actinomycetes</taxon>
        <taxon>Micrococcales</taxon>
        <taxon>Micrococcaceae</taxon>
        <taxon>Arthrobacter</taxon>
    </lineage>
</organism>
<dbReference type="EMBL" id="BAABEO010000009">
    <property type="protein sequence ID" value="GAA3677108.1"/>
    <property type="molecule type" value="Genomic_DNA"/>
</dbReference>
<dbReference type="InterPro" id="IPR015590">
    <property type="entry name" value="Aldehyde_DH_dom"/>
</dbReference>
<evidence type="ECO:0000313" key="6">
    <source>
        <dbReference type="Proteomes" id="UP001500752"/>
    </source>
</evidence>
<name>A0ABP7C2N0_9MICC</name>
<protein>
    <submittedName>
        <fullName evidence="5">Aldehyde dehydrogenase family protein</fullName>
    </submittedName>
</protein>
<comment type="caution">
    <text evidence="5">The sequence shown here is derived from an EMBL/GenBank/DDBJ whole genome shotgun (WGS) entry which is preliminary data.</text>
</comment>
<accession>A0ABP7C2N0</accession>
<dbReference type="PANTHER" id="PTHR11699">
    <property type="entry name" value="ALDEHYDE DEHYDROGENASE-RELATED"/>
    <property type="match status" value="1"/>
</dbReference>